<dbReference type="GO" id="GO:0005509">
    <property type="term" value="F:calcium ion binding"/>
    <property type="evidence" value="ECO:0007669"/>
    <property type="project" value="InterPro"/>
</dbReference>
<dbReference type="InterPro" id="IPR002048">
    <property type="entry name" value="EF_hand_dom"/>
</dbReference>
<evidence type="ECO:0000313" key="3">
    <source>
        <dbReference type="EMBL" id="SHJ23311.1"/>
    </source>
</evidence>
<dbReference type="OrthoDB" id="5470953at2"/>
<dbReference type="InterPro" id="IPR011992">
    <property type="entry name" value="EF-hand-dom_pair"/>
</dbReference>
<evidence type="ECO:0000256" key="1">
    <source>
        <dbReference type="SAM" id="SignalP"/>
    </source>
</evidence>
<dbReference type="PROSITE" id="PS00018">
    <property type="entry name" value="EF_HAND_1"/>
    <property type="match status" value="1"/>
</dbReference>
<dbReference type="Proteomes" id="UP000183982">
    <property type="component" value="Unassembled WGS sequence"/>
</dbReference>
<dbReference type="SUPFAM" id="SSF47473">
    <property type="entry name" value="EF-hand"/>
    <property type="match status" value="1"/>
</dbReference>
<dbReference type="STRING" id="1470563.SAMN05444000_10692"/>
<dbReference type="Gene3D" id="1.10.238.10">
    <property type="entry name" value="EF-hand"/>
    <property type="match status" value="1"/>
</dbReference>
<dbReference type="Pfam" id="PF13202">
    <property type="entry name" value="EF-hand_5"/>
    <property type="match status" value="1"/>
</dbReference>
<evidence type="ECO:0000313" key="4">
    <source>
        <dbReference type="Proteomes" id="UP000183982"/>
    </source>
</evidence>
<proteinExistence type="predicted"/>
<organism evidence="3 4">
    <name type="scientific">Shimia gijangensis</name>
    <dbReference type="NCBI Taxonomy" id="1470563"/>
    <lineage>
        <taxon>Bacteria</taxon>
        <taxon>Pseudomonadati</taxon>
        <taxon>Pseudomonadota</taxon>
        <taxon>Alphaproteobacteria</taxon>
        <taxon>Rhodobacterales</taxon>
        <taxon>Roseobacteraceae</taxon>
    </lineage>
</organism>
<dbReference type="PROSITE" id="PS50222">
    <property type="entry name" value="EF_HAND_2"/>
    <property type="match status" value="1"/>
</dbReference>
<dbReference type="RefSeq" id="WP_073251082.1">
    <property type="nucleotide sequence ID" value="NZ_FQZQ01000006.1"/>
</dbReference>
<gene>
    <name evidence="3" type="ORF">SAMN05444000_10692</name>
</gene>
<evidence type="ECO:0000259" key="2">
    <source>
        <dbReference type="PROSITE" id="PS50222"/>
    </source>
</evidence>
<feature type="signal peptide" evidence="1">
    <location>
        <begin position="1"/>
        <end position="22"/>
    </location>
</feature>
<dbReference type="EMBL" id="FQZQ01000006">
    <property type="protein sequence ID" value="SHJ23311.1"/>
    <property type="molecule type" value="Genomic_DNA"/>
</dbReference>
<keyword evidence="1" id="KW-0732">Signal</keyword>
<keyword evidence="4" id="KW-1185">Reference proteome</keyword>
<name>A0A1M6HM59_9RHOB</name>
<reference evidence="4" key="1">
    <citation type="submission" date="2016-11" db="EMBL/GenBank/DDBJ databases">
        <authorList>
            <person name="Varghese N."/>
            <person name="Submissions S."/>
        </authorList>
    </citation>
    <scope>NUCLEOTIDE SEQUENCE [LARGE SCALE GENOMIC DNA]</scope>
    <source>
        <strain evidence="4">DSM 100564</strain>
    </source>
</reference>
<accession>A0A1M6HM59</accession>
<sequence>MKNALITALALTGFSLPTLPMAADLDANGDGVMTIEEVQVMFPDVTAEAFSAMDTDSDGVLSTDEVLAGQDAGLMPEIAS</sequence>
<feature type="chain" id="PRO_5012861598" evidence="1">
    <location>
        <begin position="23"/>
        <end position="80"/>
    </location>
</feature>
<feature type="domain" description="EF-hand" evidence="2">
    <location>
        <begin position="41"/>
        <end position="76"/>
    </location>
</feature>
<dbReference type="AlphaFoldDB" id="A0A1M6HM59"/>
<dbReference type="InterPro" id="IPR018247">
    <property type="entry name" value="EF_Hand_1_Ca_BS"/>
</dbReference>
<protein>
    <submittedName>
        <fullName evidence="3">EF hand</fullName>
    </submittedName>
</protein>